<dbReference type="AlphaFoldDB" id="A0A6B9V7U7"/>
<feature type="region of interest" description="Disordered" evidence="1">
    <location>
        <begin position="13"/>
        <end position="39"/>
    </location>
</feature>
<feature type="domain" description="DUF7746" evidence="2">
    <location>
        <begin position="424"/>
        <end position="506"/>
    </location>
</feature>
<dbReference type="InterPro" id="IPR056648">
    <property type="entry name" value="DUF7746"/>
</dbReference>
<dbReference type="Pfam" id="PF01107">
    <property type="entry name" value="MP"/>
    <property type="match status" value="1"/>
</dbReference>
<sequence>MSKLFRSLSRRLSFSSPSSSSTSPIHSSSNPLTEKVARPDELSPKHNIFEEEVCFEDINQAIDNWEIPKIPQDELYVPDDNKRKSDYIIKTAENNIPLGPESGEEFHLLTKASVREHARHYRYLHIGCVQVAVKPLIREGLNASILMCLRDIRHNDFQDSLIGTVETSLGHGPVYFNCFPNKTVSLLDTNILDSLFLNIRIHGLNMKEGSIPAALIYRIQYKVMNTCNSRVLLKSQDRETTLFVTDMTKANVMIPRLIRWDEIDLPQSWSIDRAIPTQPRQAPLLREIKQDESGKVEIFFDRRNSFSSRSEAGTSNDFASARRSFSVTSQSQFPKFSKPVHSEINISGLQNNSNISQAVYQTDDKHSDDDVEIESSIQSPTYSSMQGAQYSSWKGLTKPSTYGYNRISAPDLALEERELGFVSFNANNVYEWNIDGKTEYNIMSMLQHMTMVGTAYQAAHETSEEAIANVIVSGFSGQLKGWWDNYLSDNQKHSIFSAIKVNDQNEPIIGDDGEPIPDAVNTLILP</sequence>
<evidence type="ECO:0000256" key="1">
    <source>
        <dbReference type="SAM" id="MobiDB-lite"/>
    </source>
</evidence>
<dbReference type="InterPro" id="IPR051596">
    <property type="entry name" value="Caulimoviridae_Movement"/>
</dbReference>
<dbReference type="Proteomes" id="UP000464620">
    <property type="component" value="Chromosome B09"/>
</dbReference>
<dbReference type="PANTHER" id="PTHR47599:SF4">
    <property type="entry name" value="POLYPROTEIN"/>
    <property type="match status" value="1"/>
</dbReference>
<evidence type="ECO:0000313" key="3">
    <source>
        <dbReference type="EMBL" id="QHN77403.1"/>
    </source>
</evidence>
<gene>
    <name evidence="3" type="ORF">DS421_19g652420</name>
</gene>
<evidence type="ECO:0000259" key="2">
    <source>
        <dbReference type="Pfam" id="PF24925"/>
    </source>
</evidence>
<reference evidence="3 4" key="1">
    <citation type="submission" date="2020-01" db="EMBL/GenBank/DDBJ databases">
        <title>Genome sequence of Arachis hypogaea, cultivar Shitouqi.</title>
        <authorList>
            <person name="Zhuang W."/>
            <person name="Chen H."/>
            <person name="Varshney R."/>
            <person name="Wang D."/>
            <person name="Ming R."/>
        </authorList>
    </citation>
    <scope>NUCLEOTIDE SEQUENCE [LARGE SCALE GENOMIC DNA]</scope>
    <source>
        <tissue evidence="3">Young leaf</tissue>
    </source>
</reference>
<proteinExistence type="predicted"/>
<feature type="compositionally biased region" description="Low complexity" evidence="1">
    <location>
        <begin position="13"/>
        <end position="32"/>
    </location>
</feature>
<dbReference type="Pfam" id="PF24925">
    <property type="entry name" value="DUF7746"/>
    <property type="match status" value="1"/>
</dbReference>
<dbReference type="InterPro" id="IPR028919">
    <property type="entry name" value="Viral_movement"/>
</dbReference>
<accession>A0A6B9V7U7</accession>
<evidence type="ECO:0000313" key="4">
    <source>
        <dbReference type="Proteomes" id="UP000464620"/>
    </source>
</evidence>
<dbReference type="EMBL" id="CP031001">
    <property type="protein sequence ID" value="QHN77403.1"/>
    <property type="molecule type" value="Genomic_DNA"/>
</dbReference>
<name>A0A6B9V7U7_ARAHY</name>
<organism evidence="3 4">
    <name type="scientific">Arachis hypogaea</name>
    <name type="common">Peanut</name>
    <dbReference type="NCBI Taxonomy" id="3818"/>
    <lineage>
        <taxon>Eukaryota</taxon>
        <taxon>Viridiplantae</taxon>
        <taxon>Streptophyta</taxon>
        <taxon>Embryophyta</taxon>
        <taxon>Tracheophyta</taxon>
        <taxon>Spermatophyta</taxon>
        <taxon>Magnoliopsida</taxon>
        <taxon>eudicotyledons</taxon>
        <taxon>Gunneridae</taxon>
        <taxon>Pentapetalae</taxon>
        <taxon>rosids</taxon>
        <taxon>fabids</taxon>
        <taxon>Fabales</taxon>
        <taxon>Fabaceae</taxon>
        <taxon>Papilionoideae</taxon>
        <taxon>50 kb inversion clade</taxon>
        <taxon>dalbergioids sensu lato</taxon>
        <taxon>Dalbergieae</taxon>
        <taxon>Pterocarpus clade</taxon>
        <taxon>Arachis</taxon>
    </lineage>
</organism>
<protein>
    <submittedName>
        <fullName evidence="3">Polyprotein</fullName>
    </submittedName>
</protein>
<dbReference type="PANTHER" id="PTHR47599">
    <property type="entry name" value="CELL-TO-CELL MOVEMENT PROTEIN"/>
    <property type="match status" value="1"/>
</dbReference>